<keyword evidence="4" id="KW-1185">Reference proteome</keyword>
<name>A0ABZ1BUH3_9FIRM</name>
<gene>
    <name evidence="3" type="ORF">U7230_09380</name>
</gene>
<dbReference type="RefSeq" id="WP_324715583.1">
    <property type="nucleotide sequence ID" value="NZ_CP141615.1"/>
</dbReference>
<feature type="coiled-coil region" evidence="1">
    <location>
        <begin position="44"/>
        <end position="78"/>
    </location>
</feature>
<feature type="domain" description="Sporulation membrane protein YtrI C-terminal" evidence="2">
    <location>
        <begin position="89"/>
        <end position="157"/>
    </location>
</feature>
<dbReference type="EMBL" id="CP141615">
    <property type="protein sequence ID" value="WRP16311.1"/>
    <property type="molecule type" value="Genomic_DNA"/>
</dbReference>
<accession>A0ABZ1BUH3</accession>
<dbReference type="Proteomes" id="UP001332192">
    <property type="component" value="Chromosome"/>
</dbReference>
<protein>
    <recommendedName>
        <fullName evidence="2">Sporulation membrane protein YtrI C-terminal domain-containing protein</fullName>
    </recommendedName>
</protein>
<evidence type="ECO:0000313" key="3">
    <source>
        <dbReference type="EMBL" id="WRP16311.1"/>
    </source>
</evidence>
<evidence type="ECO:0000256" key="1">
    <source>
        <dbReference type="SAM" id="Coils"/>
    </source>
</evidence>
<dbReference type="Pfam" id="PF26347">
    <property type="entry name" value="YtrI_sporulation"/>
    <property type="match status" value="1"/>
</dbReference>
<evidence type="ECO:0000259" key="2">
    <source>
        <dbReference type="Pfam" id="PF26347"/>
    </source>
</evidence>
<evidence type="ECO:0000313" key="4">
    <source>
        <dbReference type="Proteomes" id="UP001332192"/>
    </source>
</evidence>
<sequence>MSGSARWVRFHVVSWRRLLAWLAVFALGTTAGSTWATVRIGHQVDALARQRDLLEQRAADLETRMEKLQQSLSERRRRPLRSIEVKLAGLDPADELTLVREIRKLLQGLIGRPVDQVDPALVAQILDGRLVSAGGRAVSLSLRQVWVTDSLTVWVDVRAALPR</sequence>
<proteinExistence type="predicted"/>
<organism evidence="3 4">
    <name type="scientific">Carboxydichorda subterranea</name>
    <dbReference type="NCBI Taxonomy" id="3109565"/>
    <lineage>
        <taxon>Bacteria</taxon>
        <taxon>Bacillati</taxon>
        <taxon>Bacillota</taxon>
        <taxon>Limnochordia</taxon>
        <taxon>Limnochordales</taxon>
        <taxon>Geochordaceae</taxon>
        <taxon>Carboxydichorda</taxon>
    </lineage>
</organism>
<dbReference type="InterPro" id="IPR058620">
    <property type="entry name" value="YtrI_C"/>
</dbReference>
<reference evidence="3 4" key="1">
    <citation type="journal article" date="2024" name="Front. Microbiol.">
        <title>Novel thermophilic genera Geochorda gen. nov. and Carboxydochorda gen. nov. from the deep terrestrial subsurface reveal the ecophysiological diversity in the class Limnochordia.</title>
        <authorList>
            <person name="Karnachuk O.V."/>
            <person name="Lukina A.P."/>
            <person name="Avakyan M.R."/>
            <person name="Kadnikov V.V."/>
            <person name="Begmatov S."/>
            <person name="Beletsky A.V."/>
            <person name="Vlasova K.G."/>
            <person name="Novikov A.A."/>
            <person name="Shcherbakova V.A."/>
            <person name="Mardanov A.V."/>
            <person name="Ravin N.V."/>
        </authorList>
    </citation>
    <scope>NUCLEOTIDE SEQUENCE [LARGE SCALE GENOMIC DNA]</scope>
    <source>
        <strain evidence="3 4">L945</strain>
    </source>
</reference>
<keyword evidence="1" id="KW-0175">Coiled coil</keyword>